<dbReference type="GO" id="GO:0005524">
    <property type="term" value="F:ATP binding"/>
    <property type="evidence" value="ECO:0007669"/>
    <property type="project" value="UniProtKB-KW"/>
</dbReference>
<dbReference type="InterPro" id="IPR029016">
    <property type="entry name" value="GAF-like_dom_sf"/>
</dbReference>
<name>A0A557QWT6_9RHOO</name>
<dbReference type="EMBL" id="VMNK01000007">
    <property type="protein sequence ID" value="TVO57286.1"/>
    <property type="molecule type" value="Genomic_DNA"/>
</dbReference>
<dbReference type="Gene3D" id="3.30.450.40">
    <property type="match status" value="1"/>
</dbReference>
<organism evidence="7 8">
    <name type="scientific">Denitromonas halophila</name>
    <dbReference type="NCBI Taxonomy" id="1629404"/>
    <lineage>
        <taxon>Bacteria</taxon>
        <taxon>Pseudomonadati</taxon>
        <taxon>Pseudomonadota</taxon>
        <taxon>Betaproteobacteria</taxon>
        <taxon>Rhodocyclales</taxon>
        <taxon>Zoogloeaceae</taxon>
        <taxon>Denitromonas</taxon>
    </lineage>
</organism>
<feature type="domain" description="Sigma-54 factor interaction" evidence="6">
    <location>
        <begin position="192"/>
        <end position="421"/>
    </location>
</feature>
<dbReference type="Pfam" id="PF25601">
    <property type="entry name" value="AAA_lid_14"/>
    <property type="match status" value="1"/>
</dbReference>
<keyword evidence="1" id="KW-0547">Nucleotide-binding</keyword>
<dbReference type="SUPFAM" id="SSF55781">
    <property type="entry name" value="GAF domain-like"/>
    <property type="match status" value="1"/>
</dbReference>
<keyword evidence="2" id="KW-0067">ATP-binding</keyword>
<dbReference type="PROSITE" id="PS50045">
    <property type="entry name" value="SIGMA54_INTERACT_4"/>
    <property type="match status" value="1"/>
</dbReference>
<dbReference type="PROSITE" id="PS00676">
    <property type="entry name" value="SIGMA54_INTERACT_2"/>
    <property type="match status" value="1"/>
</dbReference>
<dbReference type="Pfam" id="PF00158">
    <property type="entry name" value="Sigma54_activat"/>
    <property type="match status" value="1"/>
</dbReference>
<sequence length="513" mass="57244">MTTHATFLNLAGAVADLSKAMPREQRYARLLEAFFNSFPCDAIALLERDGDQLVPRAVHGLSPDTMGRRFVIRDQPRLAQIVHSAEPVRFPADSALPDPYDGLVDKAGDHLYVHDCMGASLYIDGQPWGVVTLDAMTPGSFDAIDADVFRAFVAVAAATVRAADWIVRLEEQLERHHRIQRAEPHDGTVDELIGQSVIIDQLKREAQTVAPSDLPTLILGETGVGKELVARMIHRHSTRGKEPMVYLNCAALPETIAESELFGHQRGAFSGATDDRIGKFELAHEGTLFLDEVGELPLTVQAKLLRALQNGEIQRIGSDRHHRVDVRVIAATNRDLKSEVAAGRFRADLYHRLSVYPLLVPPLRERGDDVLLLAGYFIERNQRRLGLHGVRLSRRARQWLTHYDWPGNVRELEHTLSRAMIRALSAAPSRERVIELGIQHLGTEALPMPEEVVAATETTDPTPRPLDEVIDHCRRKIILTRLKHHDGNKAAAARSLGIDRGNFHRLLRKLNLS</sequence>
<dbReference type="GO" id="GO:0006355">
    <property type="term" value="P:regulation of DNA-templated transcription"/>
    <property type="evidence" value="ECO:0007669"/>
    <property type="project" value="InterPro"/>
</dbReference>
<dbReference type="SUPFAM" id="SSF52540">
    <property type="entry name" value="P-loop containing nucleoside triphosphate hydrolases"/>
    <property type="match status" value="1"/>
</dbReference>
<dbReference type="InterPro" id="IPR009057">
    <property type="entry name" value="Homeodomain-like_sf"/>
</dbReference>
<keyword evidence="3" id="KW-0805">Transcription regulation</keyword>
<dbReference type="Gene3D" id="1.10.10.60">
    <property type="entry name" value="Homeodomain-like"/>
    <property type="match status" value="1"/>
</dbReference>
<dbReference type="NCBIfam" id="NF003451">
    <property type="entry name" value="PRK05022.1"/>
    <property type="match status" value="1"/>
</dbReference>
<dbReference type="SUPFAM" id="SSF46689">
    <property type="entry name" value="Homeodomain-like"/>
    <property type="match status" value="1"/>
</dbReference>
<dbReference type="CDD" id="cd00009">
    <property type="entry name" value="AAA"/>
    <property type="match status" value="1"/>
</dbReference>
<dbReference type="InterPro" id="IPR003593">
    <property type="entry name" value="AAA+_ATPase"/>
</dbReference>
<dbReference type="FunFam" id="3.40.50.300:FF:000006">
    <property type="entry name" value="DNA-binding transcriptional regulator NtrC"/>
    <property type="match status" value="1"/>
</dbReference>
<evidence type="ECO:0000256" key="4">
    <source>
        <dbReference type="ARBA" id="ARBA00023125"/>
    </source>
</evidence>
<dbReference type="Gene3D" id="3.40.50.300">
    <property type="entry name" value="P-loop containing nucleotide triphosphate hydrolases"/>
    <property type="match status" value="1"/>
</dbReference>
<dbReference type="PANTHER" id="PTHR32071:SF35">
    <property type="entry name" value="ANAEROBIC NITRIC OXIDE REDUCTASE TRANSCRIPTION REGULATOR NORR"/>
    <property type="match status" value="1"/>
</dbReference>
<dbReference type="SMART" id="SM00382">
    <property type="entry name" value="AAA"/>
    <property type="match status" value="1"/>
</dbReference>
<comment type="caution">
    <text evidence="7">The sequence shown here is derived from an EMBL/GenBank/DDBJ whole genome shotgun (WGS) entry which is preliminary data.</text>
</comment>
<dbReference type="PRINTS" id="PR01590">
    <property type="entry name" value="HTHFIS"/>
</dbReference>
<protein>
    <submittedName>
        <fullName evidence="7">Nitric oxide reductase transcriptional regulator NorR</fullName>
    </submittedName>
</protein>
<dbReference type="InterPro" id="IPR002197">
    <property type="entry name" value="HTH_Fis"/>
</dbReference>
<keyword evidence="4" id="KW-0238">DNA-binding</keyword>
<gene>
    <name evidence="7" type="primary">norR</name>
    <name evidence="7" type="ORF">FHP91_10370</name>
</gene>
<evidence type="ECO:0000313" key="8">
    <source>
        <dbReference type="Proteomes" id="UP000319502"/>
    </source>
</evidence>
<keyword evidence="8" id="KW-1185">Reference proteome</keyword>
<reference evidence="7 8" key="1">
    <citation type="submission" date="2019-07" db="EMBL/GenBank/DDBJ databases">
        <title>The pathways for chlorine oxyanion respiration interact through the shared metabolite chlorate.</title>
        <authorList>
            <person name="Barnum T.P."/>
            <person name="Cheng Y."/>
            <person name="Hill K.A."/>
            <person name="Lucas L.N."/>
            <person name="Carlson H.K."/>
            <person name="Coates J.D."/>
        </authorList>
    </citation>
    <scope>NUCLEOTIDE SEQUENCE [LARGE SCALE GENOMIC DNA]</scope>
    <source>
        <strain evidence="7 8">SFB-3</strain>
    </source>
</reference>
<dbReference type="SMART" id="SM00065">
    <property type="entry name" value="GAF"/>
    <property type="match status" value="1"/>
</dbReference>
<dbReference type="PROSITE" id="PS00688">
    <property type="entry name" value="SIGMA54_INTERACT_3"/>
    <property type="match status" value="1"/>
</dbReference>
<dbReference type="GO" id="GO:0043565">
    <property type="term" value="F:sequence-specific DNA binding"/>
    <property type="evidence" value="ECO:0007669"/>
    <property type="project" value="InterPro"/>
</dbReference>
<dbReference type="InterPro" id="IPR025943">
    <property type="entry name" value="Sigma_54_int_dom_ATP-bd_2"/>
</dbReference>
<dbReference type="OrthoDB" id="9761705at2"/>
<dbReference type="InterPro" id="IPR027417">
    <property type="entry name" value="P-loop_NTPase"/>
</dbReference>
<evidence type="ECO:0000256" key="3">
    <source>
        <dbReference type="ARBA" id="ARBA00023015"/>
    </source>
</evidence>
<evidence type="ECO:0000256" key="2">
    <source>
        <dbReference type="ARBA" id="ARBA00022840"/>
    </source>
</evidence>
<dbReference type="Pfam" id="PF02954">
    <property type="entry name" value="HTH_8"/>
    <property type="match status" value="1"/>
</dbReference>
<dbReference type="InterPro" id="IPR025944">
    <property type="entry name" value="Sigma_54_int_dom_CS"/>
</dbReference>
<dbReference type="InterPro" id="IPR003018">
    <property type="entry name" value="GAF"/>
</dbReference>
<dbReference type="RefSeq" id="WP_144309524.1">
    <property type="nucleotide sequence ID" value="NZ_VMNK01000007.1"/>
</dbReference>
<dbReference type="PANTHER" id="PTHR32071">
    <property type="entry name" value="TRANSCRIPTIONAL REGULATORY PROTEIN"/>
    <property type="match status" value="1"/>
</dbReference>
<evidence type="ECO:0000256" key="5">
    <source>
        <dbReference type="ARBA" id="ARBA00023163"/>
    </source>
</evidence>
<accession>A0A557QWT6</accession>
<dbReference type="AlphaFoldDB" id="A0A557QWT6"/>
<evidence type="ECO:0000259" key="6">
    <source>
        <dbReference type="PROSITE" id="PS50045"/>
    </source>
</evidence>
<dbReference type="Gene3D" id="1.10.8.60">
    <property type="match status" value="1"/>
</dbReference>
<dbReference type="InterPro" id="IPR058031">
    <property type="entry name" value="AAA_lid_NorR"/>
</dbReference>
<dbReference type="InterPro" id="IPR002078">
    <property type="entry name" value="Sigma_54_int"/>
</dbReference>
<dbReference type="Proteomes" id="UP000319502">
    <property type="component" value="Unassembled WGS sequence"/>
</dbReference>
<proteinExistence type="predicted"/>
<evidence type="ECO:0000313" key="7">
    <source>
        <dbReference type="EMBL" id="TVO57286.1"/>
    </source>
</evidence>
<evidence type="ECO:0000256" key="1">
    <source>
        <dbReference type="ARBA" id="ARBA00022741"/>
    </source>
</evidence>
<dbReference type="Pfam" id="PF01590">
    <property type="entry name" value="GAF"/>
    <property type="match status" value="1"/>
</dbReference>
<keyword evidence="5" id="KW-0804">Transcription</keyword>